<reference evidence="4" key="1">
    <citation type="journal article" date="2019" name="Int. J. Syst. Evol. Microbiol.">
        <title>The Global Catalogue of Microorganisms (GCM) 10K type strain sequencing project: providing services to taxonomists for standard genome sequencing and annotation.</title>
        <authorList>
            <consortium name="The Broad Institute Genomics Platform"/>
            <consortium name="The Broad Institute Genome Sequencing Center for Infectious Disease"/>
            <person name="Wu L."/>
            <person name="Ma J."/>
        </authorList>
    </citation>
    <scope>NUCLEOTIDE SEQUENCE [LARGE SCALE GENOMIC DNA]</scope>
    <source>
        <strain evidence="4">JCM 18720</strain>
    </source>
</reference>
<dbReference type="CDD" id="cd02440">
    <property type="entry name" value="AdoMet_MTases"/>
    <property type="match status" value="1"/>
</dbReference>
<dbReference type="RefSeq" id="WP_345316930.1">
    <property type="nucleotide sequence ID" value="NZ_BAABLF010000013.1"/>
</dbReference>
<keyword evidence="1" id="KW-0808">Transferase</keyword>
<dbReference type="InterPro" id="IPR029063">
    <property type="entry name" value="SAM-dependent_MTases_sf"/>
</dbReference>
<evidence type="ECO:0000313" key="3">
    <source>
        <dbReference type="EMBL" id="GAA5192007.1"/>
    </source>
</evidence>
<feature type="domain" description="Methyltransferase type 11" evidence="2">
    <location>
        <begin position="130"/>
        <end position="227"/>
    </location>
</feature>
<evidence type="ECO:0000256" key="1">
    <source>
        <dbReference type="ARBA" id="ARBA00022679"/>
    </source>
</evidence>
<dbReference type="SUPFAM" id="SSF53335">
    <property type="entry name" value="S-adenosyl-L-methionine-dependent methyltransferases"/>
    <property type="match status" value="1"/>
</dbReference>
<dbReference type="Gene3D" id="3.40.50.150">
    <property type="entry name" value="Vaccinia Virus protein VP39"/>
    <property type="match status" value="1"/>
</dbReference>
<keyword evidence="4" id="KW-1185">Reference proteome</keyword>
<dbReference type="EMBL" id="BAABLF010000013">
    <property type="protein sequence ID" value="GAA5192007.1"/>
    <property type="molecule type" value="Genomic_DNA"/>
</dbReference>
<evidence type="ECO:0000259" key="2">
    <source>
        <dbReference type="Pfam" id="PF08241"/>
    </source>
</evidence>
<organism evidence="3 4">
    <name type="scientific">Ferrimonas gelatinilytica</name>
    <dbReference type="NCBI Taxonomy" id="1255257"/>
    <lineage>
        <taxon>Bacteria</taxon>
        <taxon>Pseudomonadati</taxon>
        <taxon>Pseudomonadota</taxon>
        <taxon>Gammaproteobacteria</taxon>
        <taxon>Alteromonadales</taxon>
        <taxon>Ferrimonadaceae</taxon>
        <taxon>Ferrimonas</taxon>
    </lineage>
</organism>
<protein>
    <submittedName>
        <fullName evidence="3">MerR family transcriptional regulator</fullName>
    </submittedName>
</protein>
<name>A0ABP9S899_9GAMM</name>
<dbReference type="Proteomes" id="UP001501600">
    <property type="component" value="Unassembled WGS sequence"/>
</dbReference>
<proteinExistence type="predicted"/>
<dbReference type="InterPro" id="IPR013216">
    <property type="entry name" value="Methyltransf_11"/>
</dbReference>
<accession>A0ABP9S899</accession>
<sequence>MVLNLDSVFLGGHHAVADQGFRPQLERESARKQAAQRLLQAMLGQGSLRDWHKTLDILAPDAHLSRLQQQGFDKKASLHLKWLSKDMNEHDSYMADFMTVFQPLERWGPGSDADSLRALAAVPGRPSAALDIGCGKGLATLLLARESRARITAVDNEGTALEALALRAAQQGLADRVTTVCASMTELPFADASFDLLWSEGAAYIMGIENALEQWRRLLKPGGVLVLSDLVWLTDTPTADTEAFWQREYPDMQSVATRVRQMASADYEVLSHFTLSQRAWENYSRPLKARIEALRDTLPGSAALADITTEVDLYEHHLDQFGYQMFVLRLLP</sequence>
<gene>
    <name evidence="3" type="ORF">GCM10025772_20120</name>
</gene>
<comment type="caution">
    <text evidence="3">The sequence shown here is derived from an EMBL/GenBank/DDBJ whole genome shotgun (WGS) entry which is preliminary data.</text>
</comment>
<dbReference type="PANTHER" id="PTHR44068:SF11">
    <property type="entry name" value="GERANYL DIPHOSPHATE 2-C-METHYLTRANSFERASE"/>
    <property type="match status" value="1"/>
</dbReference>
<dbReference type="PANTHER" id="PTHR44068">
    <property type="entry name" value="ZGC:194242"/>
    <property type="match status" value="1"/>
</dbReference>
<evidence type="ECO:0000313" key="4">
    <source>
        <dbReference type="Proteomes" id="UP001501600"/>
    </source>
</evidence>
<dbReference type="Pfam" id="PF08241">
    <property type="entry name" value="Methyltransf_11"/>
    <property type="match status" value="1"/>
</dbReference>
<dbReference type="InterPro" id="IPR050447">
    <property type="entry name" value="Erg6_SMT_methyltransf"/>
</dbReference>